<name>A0A9Y2IG20_9PSEU</name>
<evidence type="ECO:0000256" key="5">
    <source>
        <dbReference type="SAM" id="Phobius"/>
    </source>
</evidence>
<dbReference type="GO" id="GO:0046943">
    <property type="term" value="F:carboxylic acid transmembrane transporter activity"/>
    <property type="evidence" value="ECO:0007669"/>
    <property type="project" value="TreeGrafter"/>
</dbReference>
<dbReference type="PANTHER" id="PTHR23508">
    <property type="entry name" value="CARBOXYLIC ACID TRANSPORTER PROTEIN HOMOLOG"/>
    <property type="match status" value="1"/>
</dbReference>
<dbReference type="PROSITE" id="PS00217">
    <property type="entry name" value="SUGAR_TRANSPORT_2"/>
    <property type="match status" value="1"/>
</dbReference>
<dbReference type="Proteomes" id="UP001236014">
    <property type="component" value="Chromosome"/>
</dbReference>
<dbReference type="PANTHER" id="PTHR23508:SF10">
    <property type="entry name" value="CARBOXYLIC ACID TRANSPORTER PROTEIN HOMOLOG"/>
    <property type="match status" value="1"/>
</dbReference>
<dbReference type="InterPro" id="IPR005829">
    <property type="entry name" value="Sugar_transporter_CS"/>
</dbReference>
<evidence type="ECO:0000259" key="6">
    <source>
        <dbReference type="PROSITE" id="PS50850"/>
    </source>
</evidence>
<keyword evidence="3 5" id="KW-1133">Transmembrane helix</keyword>
<feature type="transmembrane region" description="Helical" evidence="5">
    <location>
        <begin position="298"/>
        <end position="316"/>
    </location>
</feature>
<dbReference type="CDD" id="cd17316">
    <property type="entry name" value="MFS_SV2_like"/>
    <property type="match status" value="1"/>
</dbReference>
<feature type="transmembrane region" description="Helical" evidence="5">
    <location>
        <begin position="173"/>
        <end position="192"/>
    </location>
</feature>
<organism evidence="7 8">
    <name type="scientific">Amycolatopsis carbonis</name>
    <dbReference type="NCBI Taxonomy" id="715471"/>
    <lineage>
        <taxon>Bacteria</taxon>
        <taxon>Bacillati</taxon>
        <taxon>Actinomycetota</taxon>
        <taxon>Actinomycetes</taxon>
        <taxon>Pseudonocardiales</taxon>
        <taxon>Pseudonocardiaceae</taxon>
        <taxon>Amycolatopsis</taxon>
    </lineage>
</organism>
<sequence length="431" mass="46377">MPDATAGKKPRLTSDQRNAFIAAWLGWTMDAFDYFLVVFILADIAKDKSFGATATQLAFITTATLVMRPVGALVFGLWADRVGRRLPLMVDVLLYSVAGVLCAVAPNFTVLLILRFIYGIGMGGEWGLGAALAMEKIPVQRRGFFSGVLQAGYSSGYLVAALAYLLFHTALDLDWRWIFVLSVFPALISLLIRSRVKESEVWEAAQEKMRVTRTSVKDVLLNAKVIRRFVYLIVLMTAFNWLSHGTQDVYPTFLKSTEHGGAGLSASTSTWIAVIYNIGAIIGGLTFGALSERFGRRVTIVSAAVLGLPIIPIFAFDHGAGMLALGSFLMQIMVQGAWGVIPAHLTEMSPDAIRGFYPGVTYQLGNLLAALNLPIQEAIAQSQGYSAALLWTVIPALVCVAVLTAVGKEAKSIRFGSEAATTAPAASSGAQ</sequence>
<evidence type="ECO:0000256" key="2">
    <source>
        <dbReference type="ARBA" id="ARBA00022692"/>
    </source>
</evidence>
<dbReference type="InterPro" id="IPR036259">
    <property type="entry name" value="MFS_trans_sf"/>
</dbReference>
<feature type="transmembrane region" description="Helical" evidence="5">
    <location>
        <begin position="86"/>
        <end position="106"/>
    </location>
</feature>
<accession>A0A9Y2IG20</accession>
<feature type="transmembrane region" description="Helical" evidence="5">
    <location>
        <begin position="387"/>
        <end position="406"/>
    </location>
</feature>
<feature type="transmembrane region" description="Helical" evidence="5">
    <location>
        <begin position="322"/>
        <end position="343"/>
    </location>
</feature>
<dbReference type="KEGG" id="acab:QRX50_41970"/>
<keyword evidence="8" id="KW-1185">Reference proteome</keyword>
<evidence type="ECO:0000313" key="8">
    <source>
        <dbReference type="Proteomes" id="UP001236014"/>
    </source>
</evidence>
<feature type="transmembrane region" description="Helical" evidence="5">
    <location>
        <begin position="144"/>
        <end position="167"/>
    </location>
</feature>
<dbReference type="Pfam" id="PF00083">
    <property type="entry name" value="Sugar_tr"/>
    <property type="match status" value="2"/>
</dbReference>
<dbReference type="InterPro" id="IPR005828">
    <property type="entry name" value="MFS_sugar_transport-like"/>
</dbReference>
<dbReference type="GO" id="GO:0005886">
    <property type="term" value="C:plasma membrane"/>
    <property type="evidence" value="ECO:0007669"/>
    <property type="project" value="UniProtKB-SubCell"/>
</dbReference>
<protein>
    <submittedName>
        <fullName evidence="7">MFS transporter</fullName>
    </submittedName>
</protein>
<evidence type="ECO:0000256" key="3">
    <source>
        <dbReference type="ARBA" id="ARBA00022989"/>
    </source>
</evidence>
<evidence type="ECO:0000256" key="4">
    <source>
        <dbReference type="ARBA" id="ARBA00023136"/>
    </source>
</evidence>
<evidence type="ECO:0000256" key="1">
    <source>
        <dbReference type="ARBA" id="ARBA00004651"/>
    </source>
</evidence>
<dbReference type="SUPFAM" id="SSF103473">
    <property type="entry name" value="MFS general substrate transporter"/>
    <property type="match status" value="1"/>
</dbReference>
<feature type="transmembrane region" description="Helical" evidence="5">
    <location>
        <begin position="355"/>
        <end position="375"/>
    </location>
</feature>
<feature type="domain" description="Major facilitator superfamily (MFS) profile" evidence="6">
    <location>
        <begin position="19"/>
        <end position="411"/>
    </location>
</feature>
<feature type="transmembrane region" description="Helical" evidence="5">
    <location>
        <begin position="57"/>
        <end position="79"/>
    </location>
</feature>
<dbReference type="Gene3D" id="1.20.1250.20">
    <property type="entry name" value="MFS general substrate transporter like domains"/>
    <property type="match status" value="2"/>
</dbReference>
<evidence type="ECO:0000313" key="7">
    <source>
        <dbReference type="EMBL" id="WIX77898.1"/>
    </source>
</evidence>
<keyword evidence="4 5" id="KW-0472">Membrane</keyword>
<gene>
    <name evidence="7" type="ORF">QRX50_41970</name>
</gene>
<feature type="transmembrane region" description="Helical" evidence="5">
    <location>
        <begin position="271"/>
        <end position="291"/>
    </location>
</feature>
<proteinExistence type="predicted"/>
<keyword evidence="2 5" id="KW-0812">Transmembrane</keyword>
<dbReference type="EMBL" id="CP127294">
    <property type="protein sequence ID" value="WIX77898.1"/>
    <property type="molecule type" value="Genomic_DNA"/>
</dbReference>
<feature type="transmembrane region" description="Helical" evidence="5">
    <location>
        <begin position="225"/>
        <end position="243"/>
    </location>
</feature>
<reference evidence="7 8" key="1">
    <citation type="submission" date="2023-06" db="EMBL/GenBank/DDBJ databases">
        <authorList>
            <person name="Oyuntsetseg B."/>
            <person name="Kim S.B."/>
        </authorList>
    </citation>
    <scope>NUCLEOTIDE SEQUENCE [LARGE SCALE GENOMIC DNA]</scope>
    <source>
        <strain evidence="7 8">2-15</strain>
    </source>
</reference>
<dbReference type="PROSITE" id="PS50850">
    <property type="entry name" value="MFS"/>
    <property type="match status" value="1"/>
</dbReference>
<feature type="transmembrane region" description="Helical" evidence="5">
    <location>
        <begin position="112"/>
        <end position="132"/>
    </location>
</feature>
<feature type="transmembrane region" description="Helical" evidence="5">
    <location>
        <begin position="21"/>
        <end position="45"/>
    </location>
</feature>
<dbReference type="InterPro" id="IPR020846">
    <property type="entry name" value="MFS_dom"/>
</dbReference>
<dbReference type="AlphaFoldDB" id="A0A9Y2IG20"/>
<comment type="subcellular location">
    <subcellularLocation>
        <location evidence="1">Cell membrane</location>
        <topology evidence="1">Multi-pass membrane protein</topology>
    </subcellularLocation>
</comment>